<evidence type="ECO:0000313" key="3">
    <source>
        <dbReference type="Proteomes" id="UP000054166"/>
    </source>
</evidence>
<name>A0A0C3GIB4_PILCF</name>
<feature type="region of interest" description="Disordered" evidence="1">
    <location>
        <begin position="296"/>
        <end position="325"/>
    </location>
</feature>
<keyword evidence="3" id="KW-1185">Reference proteome</keyword>
<dbReference type="InParanoid" id="A0A0C3GIB4"/>
<evidence type="ECO:0000313" key="2">
    <source>
        <dbReference type="EMBL" id="KIM91384.1"/>
    </source>
</evidence>
<protein>
    <submittedName>
        <fullName evidence="2">Uncharacterized protein</fullName>
    </submittedName>
</protein>
<dbReference type="HOGENOM" id="CLU_565133_0_0_1"/>
<reference evidence="2 3" key="1">
    <citation type="submission" date="2014-04" db="EMBL/GenBank/DDBJ databases">
        <authorList>
            <consortium name="DOE Joint Genome Institute"/>
            <person name="Kuo A."/>
            <person name="Tarkka M."/>
            <person name="Buscot F."/>
            <person name="Kohler A."/>
            <person name="Nagy L.G."/>
            <person name="Floudas D."/>
            <person name="Copeland A."/>
            <person name="Barry K.W."/>
            <person name="Cichocki N."/>
            <person name="Veneault-Fourrey C."/>
            <person name="LaButti K."/>
            <person name="Lindquist E.A."/>
            <person name="Lipzen A."/>
            <person name="Lundell T."/>
            <person name="Morin E."/>
            <person name="Murat C."/>
            <person name="Sun H."/>
            <person name="Tunlid A."/>
            <person name="Henrissat B."/>
            <person name="Grigoriev I.V."/>
            <person name="Hibbett D.S."/>
            <person name="Martin F."/>
            <person name="Nordberg H.P."/>
            <person name="Cantor M.N."/>
            <person name="Hua S.X."/>
        </authorList>
    </citation>
    <scope>NUCLEOTIDE SEQUENCE [LARGE SCALE GENOMIC DNA]</scope>
    <source>
        <strain evidence="2 3">F 1598</strain>
    </source>
</reference>
<dbReference type="Proteomes" id="UP000054166">
    <property type="component" value="Unassembled WGS sequence"/>
</dbReference>
<organism evidence="2 3">
    <name type="scientific">Piloderma croceum (strain F 1598)</name>
    <dbReference type="NCBI Taxonomy" id="765440"/>
    <lineage>
        <taxon>Eukaryota</taxon>
        <taxon>Fungi</taxon>
        <taxon>Dikarya</taxon>
        <taxon>Basidiomycota</taxon>
        <taxon>Agaricomycotina</taxon>
        <taxon>Agaricomycetes</taxon>
        <taxon>Agaricomycetidae</taxon>
        <taxon>Atheliales</taxon>
        <taxon>Atheliaceae</taxon>
        <taxon>Piloderma</taxon>
    </lineage>
</organism>
<feature type="region of interest" description="Disordered" evidence="1">
    <location>
        <begin position="1"/>
        <end position="24"/>
    </location>
</feature>
<feature type="compositionally biased region" description="Basic and acidic residues" evidence="1">
    <location>
        <begin position="379"/>
        <end position="405"/>
    </location>
</feature>
<reference evidence="3" key="2">
    <citation type="submission" date="2015-01" db="EMBL/GenBank/DDBJ databases">
        <title>Evolutionary Origins and Diversification of the Mycorrhizal Mutualists.</title>
        <authorList>
            <consortium name="DOE Joint Genome Institute"/>
            <consortium name="Mycorrhizal Genomics Consortium"/>
            <person name="Kohler A."/>
            <person name="Kuo A."/>
            <person name="Nagy L.G."/>
            <person name="Floudas D."/>
            <person name="Copeland A."/>
            <person name="Barry K.W."/>
            <person name="Cichocki N."/>
            <person name="Veneault-Fourrey C."/>
            <person name="LaButti K."/>
            <person name="Lindquist E.A."/>
            <person name="Lipzen A."/>
            <person name="Lundell T."/>
            <person name="Morin E."/>
            <person name="Murat C."/>
            <person name="Riley R."/>
            <person name="Ohm R."/>
            <person name="Sun H."/>
            <person name="Tunlid A."/>
            <person name="Henrissat B."/>
            <person name="Grigoriev I.V."/>
            <person name="Hibbett D.S."/>
            <person name="Martin F."/>
        </authorList>
    </citation>
    <scope>NUCLEOTIDE SEQUENCE [LARGE SCALE GENOMIC DNA]</scope>
    <source>
        <strain evidence="3">F 1598</strain>
    </source>
</reference>
<gene>
    <name evidence="2" type="ORF">PILCRDRAFT_128190</name>
</gene>
<dbReference type="AlphaFoldDB" id="A0A0C3GIB4"/>
<feature type="compositionally biased region" description="Low complexity" evidence="1">
    <location>
        <begin position="296"/>
        <end position="316"/>
    </location>
</feature>
<feature type="region of interest" description="Disordered" evidence="1">
    <location>
        <begin position="347"/>
        <end position="420"/>
    </location>
</feature>
<sequence length="483" mass="54598">MRREDKMWSRQKSDKASRAKRTELQRAVQNGELIKVMDLAARKGRPRKHLEKVISYAKEDVIVHKDMMEWSPSLSNGDLNQSTAMLHEHETQQVASWTTPWIATFNATPYDAYNTQYPETVFADTKMLELGENTVAMGVPSMQMPQQWTNTAWALPQQTYANDICGDIGVCEATPRAEPQPNLPEWMNTCYPDDRLTKLPRDFTDLSFYEFDADMEPLGAGETAKVNGSVKDYRDALNIGILQVPIRPLAPIARAEIKMADMRYEFASEYTEDETMADGTEQIEDLEESIVIPAISSDQVPTSSSVSESNVSTPASADTEEEVPIEQVPIEHNLLSLPETERALVAQTPQTKPLDKESEESLSEQKSPDEECLVSTHESQGDDKLSVGSNDEDRASDQSQYDHPKVQHAYRQKQKRAKDQKHDIFRAELKRTALQLGKSHWKGNIDSNIAAQFHRLAETGWNHLEPREVVALLPPQLRTSLWS</sequence>
<proteinExistence type="predicted"/>
<evidence type="ECO:0000256" key="1">
    <source>
        <dbReference type="SAM" id="MobiDB-lite"/>
    </source>
</evidence>
<accession>A0A0C3GIB4</accession>
<dbReference type="EMBL" id="KN832971">
    <property type="protein sequence ID" value="KIM91384.1"/>
    <property type="molecule type" value="Genomic_DNA"/>
</dbReference>
<feature type="compositionally biased region" description="Basic residues" evidence="1">
    <location>
        <begin position="406"/>
        <end position="419"/>
    </location>
</feature>